<keyword evidence="1" id="KW-0646">Protease inhibitor</keyword>
<dbReference type="GO" id="GO:0005615">
    <property type="term" value="C:extracellular space"/>
    <property type="evidence" value="ECO:0007669"/>
    <property type="project" value="TreeGrafter"/>
</dbReference>
<dbReference type="EMBL" id="OA884108">
    <property type="protein sequence ID" value="CAD7280306.1"/>
    <property type="molecule type" value="Genomic_DNA"/>
</dbReference>
<feature type="domain" description="BPTI/Kunitz inhibitor" evidence="5">
    <location>
        <begin position="60"/>
        <end position="112"/>
    </location>
</feature>
<dbReference type="SUPFAM" id="SSF57362">
    <property type="entry name" value="BPTI-like"/>
    <property type="match status" value="1"/>
</dbReference>
<keyword evidence="7" id="KW-1185">Reference proteome</keyword>
<gene>
    <name evidence="6" type="ORF">NMOB1V02_LOCUS7966</name>
</gene>
<dbReference type="InterPro" id="IPR036880">
    <property type="entry name" value="Kunitz_BPTI_sf"/>
</dbReference>
<keyword evidence="2" id="KW-0722">Serine protease inhibitor</keyword>
<dbReference type="CDD" id="cd00109">
    <property type="entry name" value="Kunitz-type"/>
    <property type="match status" value="1"/>
</dbReference>
<name>A0A7R9GF92_9CRUS</name>
<sequence length="208" mass="22943">MRMINIMESEKLGRKEAGVVVVSLALLFARGVHTGYVEAAVVSSSDREPVANIKSNTIDCSTPPHPGTPKCRAWRTNYYYSEPTGTCESFIYSGCGGSLNRYETRSICEEVCIRRAQNYFRQKAGFKLPVDFREDEQLQYYGAGNPDFYQSTEDNRKAGFKLPDPESAVKVESPPVAQTVASKPVTNAPQSGGLRNVLNRVISNLFGG</sequence>
<dbReference type="OrthoDB" id="196393at2759"/>
<dbReference type="PROSITE" id="PS50279">
    <property type="entry name" value="BPTI_KUNITZ_2"/>
    <property type="match status" value="1"/>
</dbReference>
<dbReference type="PROSITE" id="PS00280">
    <property type="entry name" value="BPTI_KUNITZ_1"/>
    <property type="match status" value="1"/>
</dbReference>
<evidence type="ECO:0000256" key="1">
    <source>
        <dbReference type="ARBA" id="ARBA00022690"/>
    </source>
</evidence>
<reference evidence="6" key="1">
    <citation type="submission" date="2020-11" db="EMBL/GenBank/DDBJ databases">
        <authorList>
            <person name="Tran Van P."/>
        </authorList>
    </citation>
    <scope>NUCLEOTIDE SEQUENCE</scope>
</reference>
<accession>A0A7R9GF92</accession>
<evidence type="ECO:0000256" key="4">
    <source>
        <dbReference type="SAM" id="MobiDB-lite"/>
    </source>
</evidence>
<proteinExistence type="predicted"/>
<evidence type="ECO:0000313" key="7">
    <source>
        <dbReference type="Proteomes" id="UP000678499"/>
    </source>
</evidence>
<keyword evidence="3" id="KW-1015">Disulfide bond</keyword>
<dbReference type="SMART" id="SM00131">
    <property type="entry name" value="KU"/>
    <property type="match status" value="1"/>
</dbReference>
<dbReference type="Proteomes" id="UP000678499">
    <property type="component" value="Unassembled WGS sequence"/>
</dbReference>
<evidence type="ECO:0000259" key="5">
    <source>
        <dbReference type="PROSITE" id="PS50279"/>
    </source>
</evidence>
<evidence type="ECO:0000256" key="2">
    <source>
        <dbReference type="ARBA" id="ARBA00022900"/>
    </source>
</evidence>
<dbReference type="Pfam" id="PF00014">
    <property type="entry name" value="Kunitz_BPTI"/>
    <property type="match status" value="1"/>
</dbReference>
<dbReference type="Gene3D" id="4.10.410.10">
    <property type="entry name" value="Pancreatic trypsin inhibitor Kunitz domain"/>
    <property type="match status" value="1"/>
</dbReference>
<dbReference type="InterPro" id="IPR002223">
    <property type="entry name" value="Kunitz_BPTI"/>
</dbReference>
<dbReference type="InterPro" id="IPR020901">
    <property type="entry name" value="Prtase_inh_Kunz-CS"/>
</dbReference>
<organism evidence="6">
    <name type="scientific">Notodromas monacha</name>
    <dbReference type="NCBI Taxonomy" id="399045"/>
    <lineage>
        <taxon>Eukaryota</taxon>
        <taxon>Metazoa</taxon>
        <taxon>Ecdysozoa</taxon>
        <taxon>Arthropoda</taxon>
        <taxon>Crustacea</taxon>
        <taxon>Oligostraca</taxon>
        <taxon>Ostracoda</taxon>
        <taxon>Podocopa</taxon>
        <taxon>Podocopida</taxon>
        <taxon>Cypridocopina</taxon>
        <taxon>Cypridoidea</taxon>
        <taxon>Cyprididae</taxon>
        <taxon>Notodromas</taxon>
    </lineage>
</organism>
<feature type="region of interest" description="Disordered" evidence="4">
    <location>
        <begin position="153"/>
        <end position="174"/>
    </location>
</feature>
<dbReference type="AlphaFoldDB" id="A0A7R9GF92"/>
<dbReference type="InterPro" id="IPR050098">
    <property type="entry name" value="TFPI/VKTCI-like"/>
</dbReference>
<evidence type="ECO:0000313" key="6">
    <source>
        <dbReference type="EMBL" id="CAD7280306.1"/>
    </source>
</evidence>
<dbReference type="GO" id="GO:0004867">
    <property type="term" value="F:serine-type endopeptidase inhibitor activity"/>
    <property type="evidence" value="ECO:0007669"/>
    <property type="project" value="UniProtKB-KW"/>
</dbReference>
<protein>
    <recommendedName>
        <fullName evidence="5">BPTI/Kunitz inhibitor domain-containing protein</fullName>
    </recommendedName>
</protein>
<dbReference type="EMBL" id="CAJPEX010002071">
    <property type="protein sequence ID" value="CAG0920458.1"/>
    <property type="molecule type" value="Genomic_DNA"/>
</dbReference>
<dbReference type="PANTHER" id="PTHR10083:SF374">
    <property type="entry name" value="BPTI_KUNITZ INHIBITOR DOMAIN-CONTAINING PROTEIN"/>
    <property type="match status" value="1"/>
</dbReference>
<evidence type="ECO:0000256" key="3">
    <source>
        <dbReference type="ARBA" id="ARBA00023157"/>
    </source>
</evidence>
<feature type="compositionally biased region" description="Basic and acidic residues" evidence="4">
    <location>
        <begin position="153"/>
        <end position="169"/>
    </location>
</feature>
<dbReference type="PANTHER" id="PTHR10083">
    <property type="entry name" value="KUNITZ-TYPE PROTEASE INHIBITOR-RELATED"/>
    <property type="match status" value="1"/>
</dbReference>